<feature type="region of interest" description="Disordered" evidence="1">
    <location>
        <begin position="672"/>
        <end position="705"/>
    </location>
</feature>
<feature type="transmembrane region" description="Helical" evidence="2">
    <location>
        <begin position="139"/>
        <end position="156"/>
    </location>
</feature>
<dbReference type="PANTHER" id="PTHR42736">
    <property type="entry name" value="PROTEIN-GLUTAMINE GAMMA-GLUTAMYLTRANSFERASE"/>
    <property type="match status" value="1"/>
</dbReference>
<name>A0ABT0Y505_9ACTN</name>
<dbReference type="EMBL" id="JAMQOL010000038">
    <property type="protein sequence ID" value="MCM4081115.1"/>
    <property type="molecule type" value="Genomic_DNA"/>
</dbReference>
<dbReference type="InterPro" id="IPR038765">
    <property type="entry name" value="Papain-like_cys_pep_sf"/>
</dbReference>
<protein>
    <submittedName>
        <fullName evidence="4">DUF3488 and transglutaminase-like domain-containing protein</fullName>
    </submittedName>
</protein>
<feature type="transmembrane region" description="Helical" evidence="2">
    <location>
        <begin position="186"/>
        <end position="205"/>
    </location>
</feature>
<evidence type="ECO:0000256" key="2">
    <source>
        <dbReference type="SAM" id="Phobius"/>
    </source>
</evidence>
<keyword evidence="2" id="KW-0812">Transmembrane</keyword>
<organism evidence="4 5">
    <name type="scientific">Paractinoplanes hotanensis</name>
    <dbReference type="NCBI Taxonomy" id="2906497"/>
    <lineage>
        <taxon>Bacteria</taxon>
        <taxon>Bacillati</taxon>
        <taxon>Actinomycetota</taxon>
        <taxon>Actinomycetes</taxon>
        <taxon>Micromonosporales</taxon>
        <taxon>Micromonosporaceae</taxon>
        <taxon>Paractinoplanes</taxon>
    </lineage>
</organism>
<reference evidence="4 5" key="1">
    <citation type="submission" date="2022-06" db="EMBL/GenBank/DDBJ databases">
        <title>Actinoplanes abujensis sp. nov., isolated from Nigerian arid soil.</title>
        <authorList>
            <person name="Ding P."/>
        </authorList>
    </citation>
    <scope>NUCLEOTIDE SEQUENCE [LARGE SCALE GENOMIC DNA]</scope>
    <source>
        <strain evidence="5">TRM88002</strain>
    </source>
</reference>
<feature type="transmembrane region" description="Helical" evidence="2">
    <location>
        <begin position="544"/>
        <end position="567"/>
    </location>
</feature>
<feature type="transmembrane region" description="Helical" evidence="2">
    <location>
        <begin position="113"/>
        <end position="132"/>
    </location>
</feature>
<dbReference type="PANTHER" id="PTHR42736:SF1">
    <property type="entry name" value="PROTEIN-GLUTAMINE GAMMA-GLUTAMYLTRANSFERASE"/>
    <property type="match status" value="1"/>
</dbReference>
<evidence type="ECO:0000313" key="4">
    <source>
        <dbReference type="EMBL" id="MCM4081115.1"/>
    </source>
</evidence>
<dbReference type="SUPFAM" id="SSF54001">
    <property type="entry name" value="Cysteine proteinases"/>
    <property type="match status" value="1"/>
</dbReference>
<feature type="domain" description="Transglutaminase-like" evidence="3">
    <location>
        <begin position="424"/>
        <end position="495"/>
    </location>
</feature>
<dbReference type="Pfam" id="PF11992">
    <property type="entry name" value="TgpA_N"/>
    <property type="match status" value="1"/>
</dbReference>
<evidence type="ECO:0000313" key="5">
    <source>
        <dbReference type="Proteomes" id="UP001523216"/>
    </source>
</evidence>
<proteinExistence type="predicted"/>
<evidence type="ECO:0000256" key="1">
    <source>
        <dbReference type="SAM" id="MobiDB-lite"/>
    </source>
</evidence>
<dbReference type="Proteomes" id="UP001523216">
    <property type="component" value="Unassembled WGS sequence"/>
</dbReference>
<dbReference type="InterPro" id="IPR021878">
    <property type="entry name" value="TgpA_N"/>
</dbReference>
<gene>
    <name evidence="4" type="ORF">LXN57_26425</name>
</gene>
<dbReference type="Pfam" id="PF01841">
    <property type="entry name" value="Transglut_core"/>
    <property type="match status" value="1"/>
</dbReference>
<comment type="caution">
    <text evidence="4">The sequence shown here is derived from an EMBL/GenBank/DDBJ whole genome shotgun (WGS) entry which is preliminary data.</text>
</comment>
<feature type="transmembrane region" description="Helical" evidence="2">
    <location>
        <begin position="57"/>
        <end position="76"/>
    </location>
</feature>
<sequence>MNDGVRTSVVVATAVVGGLLFAPVFGLTALFGPVAAAGLAVLAAALAAQRRPDWRPLLAAAAGVLAVGETVLWHTTVAGLPTAATLHGLTDGVTRSWGRTLESTWPVRPEPGLLIFVPLLVVVAAVAGLELLHRLRGPLPSLLPGLALLVFAQAHVPLAPGPAAGVALVWAVLAGLLLVTNRRARLLATTAAGVAAAVVLTGLAAPAGAPRFSFRADPPTPSVPAALTSPLDELPGRLARPGTPVFRFRTDAVPDRWPLVVLDRFDGVTWTPGDRLRRLGARLAPGTTGPVRERSASIAGAPGPWLPSQTWPAAVEGAAPYIAPSHGTLLLAGPVDYTLRWWEPQIDGATLLRSGVDNDAAGGLDPIGSAPAGTAELAAQAAGGQRPSFRTALRMEQWFRTRYRLAVGDDLPAGHGWPQLTEFLRTSRRGTSEQFAAAYVVLARMIGIPARLAVGYRTPARPDTDGAYTVRNGDALAWPEVAVAGVGWVPLDPTGQASATGVRISGPAAAAQQARSAPPPGAVAATPPTAVAAPRPAAETSRRWSLWLLLTPVGLLAGPAVVPLLWVARARLRRRRTGAPGVLAAAQEVRDRLRAYGVTVSPALTLRDLAEAAPAPRAAGLRRLGAVVDRAVWSGDEVGPADVDEAWAAVRVVRRDLADQGVRDRLRAAAGPRSLTILTPTSTSPTSPRPSWSFMTPPSRRPRPR</sequence>
<feature type="transmembrane region" description="Helical" evidence="2">
    <location>
        <begin position="20"/>
        <end position="45"/>
    </location>
</feature>
<feature type="transmembrane region" description="Helical" evidence="2">
    <location>
        <begin position="162"/>
        <end position="179"/>
    </location>
</feature>
<dbReference type="Gene3D" id="3.10.620.30">
    <property type="match status" value="1"/>
</dbReference>
<feature type="compositionally biased region" description="Low complexity" evidence="1">
    <location>
        <begin position="672"/>
        <end position="691"/>
    </location>
</feature>
<dbReference type="InterPro" id="IPR025403">
    <property type="entry name" value="TgpA-like_C"/>
</dbReference>
<dbReference type="Pfam" id="PF13559">
    <property type="entry name" value="DUF4129"/>
    <property type="match status" value="1"/>
</dbReference>
<accession>A0ABT0Y505</accession>
<dbReference type="RefSeq" id="WP_251800918.1">
    <property type="nucleotide sequence ID" value="NZ_JAMQOL010000038.1"/>
</dbReference>
<evidence type="ECO:0000259" key="3">
    <source>
        <dbReference type="SMART" id="SM00460"/>
    </source>
</evidence>
<dbReference type="InterPro" id="IPR052901">
    <property type="entry name" value="Bact_TGase-like"/>
</dbReference>
<dbReference type="SMART" id="SM00460">
    <property type="entry name" value="TGc"/>
    <property type="match status" value="1"/>
</dbReference>
<keyword evidence="2" id="KW-1133">Transmembrane helix</keyword>
<keyword evidence="5" id="KW-1185">Reference proteome</keyword>
<feature type="region of interest" description="Disordered" evidence="1">
    <location>
        <begin position="506"/>
        <end position="534"/>
    </location>
</feature>
<keyword evidence="2" id="KW-0472">Membrane</keyword>
<dbReference type="InterPro" id="IPR002931">
    <property type="entry name" value="Transglutaminase-like"/>
</dbReference>